<accession>A0ABY9WRI1</accession>
<gene>
    <name evidence="2" type="ORF">F0U60_20675</name>
</gene>
<reference evidence="2 3" key="1">
    <citation type="submission" date="2019-08" db="EMBL/GenBank/DDBJ databases">
        <title>Archangium and Cystobacter genomes.</title>
        <authorList>
            <person name="Chen I.-C.K."/>
            <person name="Wielgoss S."/>
        </authorList>
    </citation>
    <scope>NUCLEOTIDE SEQUENCE [LARGE SCALE GENOMIC DNA]</scope>
    <source>
        <strain evidence="2 3">Cbm 6</strain>
    </source>
</reference>
<organism evidence="2 3">
    <name type="scientific">Archangium minus</name>
    <dbReference type="NCBI Taxonomy" id="83450"/>
    <lineage>
        <taxon>Bacteria</taxon>
        <taxon>Pseudomonadati</taxon>
        <taxon>Myxococcota</taxon>
        <taxon>Myxococcia</taxon>
        <taxon>Myxococcales</taxon>
        <taxon>Cystobacterineae</taxon>
        <taxon>Archangiaceae</taxon>
        <taxon>Archangium</taxon>
    </lineage>
</organism>
<dbReference type="Proteomes" id="UP001611383">
    <property type="component" value="Chromosome"/>
</dbReference>
<name>A0ABY9WRI1_9BACT</name>
<evidence type="ECO:0000313" key="2">
    <source>
        <dbReference type="EMBL" id="WNG46265.1"/>
    </source>
</evidence>
<keyword evidence="1" id="KW-0732">Signal</keyword>
<sequence length="284" mass="29829">MQIRKMTLMLAALGAMSMVLAGCPDGGRDSLTCTTDADCDASELCLAGANVCVQTCTTSDDCPDSAKKCEAVSGETQMICKCSTTALCQQDERVSDASTLECSGQYSVCVPSGTTGPGPTTCSGSSQSTCSYGQYCSNSTCAAAPVAEATCENFSQNRPQWSATTSNGPVIYTVERAGYEANSSNCQASAPSAFLVRVRAYRTDSDWPSTRAGLSGFFYVTTGSEQLDVVNRGLLVPGTGYNRNTSNPKDAEFNVYLCRPSGSETIQVGFYFTGGNPVCAQINR</sequence>
<keyword evidence="3" id="KW-1185">Reference proteome</keyword>
<dbReference type="RefSeq" id="WP_395822473.1">
    <property type="nucleotide sequence ID" value="NZ_CP043494.1"/>
</dbReference>
<protein>
    <recommendedName>
        <fullName evidence="4">Lipoprotein</fullName>
    </recommendedName>
</protein>
<feature type="signal peptide" evidence="1">
    <location>
        <begin position="1"/>
        <end position="21"/>
    </location>
</feature>
<evidence type="ECO:0000313" key="3">
    <source>
        <dbReference type="Proteomes" id="UP001611383"/>
    </source>
</evidence>
<proteinExistence type="predicted"/>
<feature type="chain" id="PRO_5046762968" description="Lipoprotein" evidence="1">
    <location>
        <begin position="22"/>
        <end position="284"/>
    </location>
</feature>
<evidence type="ECO:0000256" key="1">
    <source>
        <dbReference type="SAM" id="SignalP"/>
    </source>
</evidence>
<evidence type="ECO:0008006" key="4">
    <source>
        <dbReference type="Google" id="ProtNLM"/>
    </source>
</evidence>
<dbReference type="EMBL" id="CP043494">
    <property type="protein sequence ID" value="WNG46265.1"/>
    <property type="molecule type" value="Genomic_DNA"/>
</dbReference>